<comment type="caution">
    <text evidence="3">The sequence shown here is derived from an EMBL/GenBank/DDBJ whole genome shotgun (WGS) entry which is preliminary data.</text>
</comment>
<feature type="domain" description="RNA-binding S4" evidence="2">
    <location>
        <begin position="244"/>
        <end position="304"/>
    </location>
</feature>
<dbReference type="Pfam" id="PF17774">
    <property type="entry name" value="YlmH_RBD"/>
    <property type="match status" value="1"/>
</dbReference>
<dbReference type="Gene3D" id="3.30.70.330">
    <property type="match status" value="1"/>
</dbReference>
<dbReference type="AlphaFoldDB" id="A0AAP0B325"/>
<dbReference type="InterPro" id="IPR040591">
    <property type="entry name" value="RqcP2_RBD"/>
</dbReference>
<name>A0AAP0B325_9ASPA</name>
<dbReference type="InterPro" id="IPR036986">
    <property type="entry name" value="S4_RNA-bd_sf"/>
</dbReference>
<dbReference type="GO" id="GO:0003723">
    <property type="term" value="F:RNA binding"/>
    <property type="evidence" value="ECO:0007669"/>
    <property type="project" value="UniProtKB-KW"/>
</dbReference>
<dbReference type="NCBIfam" id="TIGR03069">
    <property type="entry name" value="PS_II_S4"/>
    <property type="match status" value="1"/>
</dbReference>
<protein>
    <recommendedName>
        <fullName evidence="2">RNA-binding S4 domain-containing protein</fullName>
    </recommendedName>
</protein>
<dbReference type="Pfam" id="PF01479">
    <property type="entry name" value="S4"/>
    <property type="match status" value="1"/>
</dbReference>
<dbReference type="InterPro" id="IPR002942">
    <property type="entry name" value="S4_RNA-bd"/>
</dbReference>
<dbReference type="Proteomes" id="UP001418222">
    <property type="component" value="Unassembled WGS sequence"/>
</dbReference>
<dbReference type="InterPro" id="IPR017506">
    <property type="entry name" value="PSII_S4"/>
</dbReference>
<dbReference type="InterPro" id="IPR012677">
    <property type="entry name" value="Nucleotide-bd_a/b_plait_sf"/>
</dbReference>
<dbReference type="SMART" id="SM00363">
    <property type="entry name" value="S4"/>
    <property type="match status" value="1"/>
</dbReference>
<sequence length="319" mass="33966">MVPVAAINARFSSLLCGVCIKAEIVMGVLVPPSLHVLLKGTPFPAHLLFSRGRCVKALGVGNDVSMKGIGDKSLAEAVKKILGMASRASSRNEILHTDFLTPSVLNESISALENFANVKTITQGGYPQAERCRLSIGSTKILTTDPDVVAALSISGNFGFEHCSHGDFLGSIIGTGIAREKVGDILLQGKEGAQVLIVPELVEFLIQSLNKVGNVPVSCEQIPLLALDYEPPRSKSFTAVEASLRVDALASAGFKISRSKLVSLISSGDVRLNWSPVMKNGTILKTGDVVSVSEKGRLKIGKINTTRKGKFAVELIHYF</sequence>
<proteinExistence type="predicted"/>
<dbReference type="PANTHER" id="PTHR13633">
    <property type="entry name" value="MITOCHONDRIAL TRANSCRIPTION RESCUE FACTOR 1"/>
    <property type="match status" value="1"/>
</dbReference>
<reference evidence="3 4" key="1">
    <citation type="journal article" date="2022" name="Nat. Plants">
        <title>Genomes of leafy and leafless Platanthera orchids illuminate the evolution of mycoheterotrophy.</title>
        <authorList>
            <person name="Li M.H."/>
            <person name="Liu K.W."/>
            <person name="Li Z."/>
            <person name="Lu H.C."/>
            <person name="Ye Q.L."/>
            <person name="Zhang D."/>
            <person name="Wang J.Y."/>
            <person name="Li Y.F."/>
            <person name="Zhong Z.M."/>
            <person name="Liu X."/>
            <person name="Yu X."/>
            <person name="Liu D.K."/>
            <person name="Tu X.D."/>
            <person name="Liu B."/>
            <person name="Hao Y."/>
            <person name="Liao X.Y."/>
            <person name="Jiang Y.T."/>
            <person name="Sun W.H."/>
            <person name="Chen J."/>
            <person name="Chen Y.Q."/>
            <person name="Ai Y."/>
            <person name="Zhai J.W."/>
            <person name="Wu S.S."/>
            <person name="Zhou Z."/>
            <person name="Hsiao Y.Y."/>
            <person name="Wu W.L."/>
            <person name="Chen Y.Y."/>
            <person name="Lin Y.F."/>
            <person name="Hsu J.L."/>
            <person name="Li C.Y."/>
            <person name="Wang Z.W."/>
            <person name="Zhao X."/>
            <person name="Zhong W.Y."/>
            <person name="Ma X.K."/>
            <person name="Ma L."/>
            <person name="Huang J."/>
            <person name="Chen G.Z."/>
            <person name="Huang M.Z."/>
            <person name="Huang L."/>
            <person name="Peng D.H."/>
            <person name="Luo Y.B."/>
            <person name="Zou S.Q."/>
            <person name="Chen S.P."/>
            <person name="Lan S."/>
            <person name="Tsai W.C."/>
            <person name="Van de Peer Y."/>
            <person name="Liu Z.J."/>
        </authorList>
    </citation>
    <scope>NUCLEOTIDE SEQUENCE [LARGE SCALE GENOMIC DNA]</scope>
    <source>
        <strain evidence="3">Lor287</strain>
    </source>
</reference>
<dbReference type="SUPFAM" id="SSF55174">
    <property type="entry name" value="Alpha-L RNA-binding motif"/>
    <property type="match status" value="1"/>
</dbReference>
<keyword evidence="4" id="KW-1185">Reference proteome</keyword>
<dbReference type="EMBL" id="JBBWWQ010000016">
    <property type="protein sequence ID" value="KAK8926021.1"/>
    <property type="molecule type" value="Genomic_DNA"/>
</dbReference>
<keyword evidence="1" id="KW-0694">RNA-binding</keyword>
<dbReference type="PANTHER" id="PTHR13633:SF3">
    <property type="entry name" value="MITOCHONDRIAL TRANSCRIPTION RESCUE FACTOR 1"/>
    <property type="match status" value="1"/>
</dbReference>
<evidence type="ECO:0000259" key="2">
    <source>
        <dbReference type="SMART" id="SM00363"/>
    </source>
</evidence>
<accession>A0AAP0B325</accession>
<dbReference type="Gene3D" id="3.30.1370.160">
    <property type="match status" value="1"/>
</dbReference>
<dbReference type="CDD" id="cd00165">
    <property type="entry name" value="S4"/>
    <property type="match status" value="1"/>
</dbReference>
<organism evidence="3 4">
    <name type="scientific">Platanthera zijinensis</name>
    <dbReference type="NCBI Taxonomy" id="2320716"/>
    <lineage>
        <taxon>Eukaryota</taxon>
        <taxon>Viridiplantae</taxon>
        <taxon>Streptophyta</taxon>
        <taxon>Embryophyta</taxon>
        <taxon>Tracheophyta</taxon>
        <taxon>Spermatophyta</taxon>
        <taxon>Magnoliopsida</taxon>
        <taxon>Liliopsida</taxon>
        <taxon>Asparagales</taxon>
        <taxon>Orchidaceae</taxon>
        <taxon>Orchidoideae</taxon>
        <taxon>Orchideae</taxon>
        <taxon>Orchidinae</taxon>
        <taxon>Platanthera</taxon>
    </lineage>
</organism>
<dbReference type="PROSITE" id="PS50889">
    <property type="entry name" value="S4"/>
    <property type="match status" value="1"/>
</dbReference>
<evidence type="ECO:0000313" key="3">
    <source>
        <dbReference type="EMBL" id="KAK8926021.1"/>
    </source>
</evidence>
<evidence type="ECO:0000313" key="4">
    <source>
        <dbReference type="Proteomes" id="UP001418222"/>
    </source>
</evidence>
<dbReference type="Gene3D" id="3.10.290.10">
    <property type="entry name" value="RNA-binding S4 domain"/>
    <property type="match status" value="1"/>
</dbReference>
<gene>
    <name evidence="3" type="ORF">KSP39_PZI017992</name>
</gene>
<evidence type="ECO:0000256" key="1">
    <source>
        <dbReference type="PROSITE-ProRule" id="PRU00182"/>
    </source>
</evidence>